<keyword evidence="4 5" id="KW-0238">DNA-binding</keyword>
<keyword evidence="9" id="KW-1185">Reference proteome</keyword>
<evidence type="ECO:0000256" key="6">
    <source>
        <dbReference type="SAM" id="MobiDB-lite"/>
    </source>
</evidence>
<keyword evidence="1" id="KW-0479">Metal-binding</keyword>
<protein>
    <submittedName>
        <fullName evidence="10">THAP-type domain-containing protein</fullName>
    </submittedName>
</protein>
<dbReference type="GO" id="GO:0008270">
    <property type="term" value="F:zinc ion binding"/>
    <property type="evidence" value="ECO:0007669"/>
    <property type="project" value="UniProtKB-KW"/>
</dbReference>
<evidence type="ECO:0000256" key="3">
    <source>
        <dbReference type="ARBA" id="ARBA00022833"/>
    </source>
</evidence>
<evidence type="ECO:0000256" key="2">
    <source>
        <dbReference type="ARBA" id="ARBA00022771"/>
    </source>
</evidence>
<organism evidence="9 10">
    <name type="scientific">Angiostrongylus cantonensis</name>
    <name type="common">Rat lungworm</name>
    <dbReference type="NCBI Taxonomy" id="6313"/>
    <lineage>
        <taxon>Eukaryota</taxon>
        <taxon>Metazoa</taxon>
        <taxon>Ecdysozoa</taxon>
        <taxon>Nematoda</taxon>
        <taxon>Chromadorea</taxon>
        <taxon>Rhabditida</taxon>
        <taxon>Rhabditina</taxon>
        <taxon>Rhabditomorpha</taxon>
        <taxon>Strongyloidea</taxon>
        <taxon>Metastrongylidae</taxon>
        <taxon>Angiostrongylus</taxon>
    </lineage>
</organism>
<feature type="domain" description="THAP-type" evidence="8">
    <location>
        <begin position="132"/>
        <end position="219"/>
    </location>
</feature>
<proteinExistence type="predicted"/>
<keyword evidence="3" id="KW-0862">Zinc</keyword>
<dbReference type="STRING" id="6313.A0A158P9S0"/>
<feature type="region of interest" description="Disordered" evidence="6">
    <location>
        <begin position="266"/>
        <end position="324"/>
    </location>
</feature>
<evidence type="ECO:0000256" key="5">
    <source>
        <dbReference type="PROSITE-ProRule" id="PRU00309"/>
    </source>
</evidence>
<keyword evidence="2 5" id="KW-0863">Zinc-finger</keyword>
<keyword evidence="7" id="KW-1133">Transmembrane helix</keyword>
<evidence type="ECO:0000256" key="7">
    <source>
        <dbReference type="SAM" id="Phobius"/>
    </source>
</evidence>
<dbReference type="GO" id="GO:0003677">
    <property type="term" value="F:DNA binding"/>
    <property type="evidence" value="ECO:0007669"/>
    <property type="project" value="UniProtKB-UniRule"/>
</dbReference>
<accession>A0A158P9S0</accession>
<evidence type="ECO:0000259" key="8">
    <source>
        <dbReference type="PROSITE" id="PS50950"/>
    </source>
</evidence>
<evidence type="ECO:0000313" key="10">
    <source>
        <dbReference type="WBParaSite" id="ACAC_0000858101-mRNA-1"/>
    </source>
</evidence>
<evidence type="ECO:0000256" key="4">
    <source>
        <dbReference type="ARBA" id="ARBA00023125"/>
    </source>
</evidence>
<reference evidence="10" key="2">
    <citation type="submission" date="2016-04" db="UniProtKB">
        <authorList>
            <consortium name="WormBaseParasite"/>
        </authorList>
    </citation>
    <scope>IDENTIFICATION</scope>
</reference>
<dbReference type="AlphaFoldDB" id="A0A158P9S0"/>
<dbReference type="SUPFAM" id="SSF57716">
    <property type="entry name" value="Glucocorticoid receptor-like (DNA-binding domain)"/>
    <property type="match status" value="1"/>
</dbReference>
<dbReference type="Proteomes" id="UP000035642">
    <property type="component" value="Unassembled WGS sequence"/>
</dbReference>
<feature type="compositionally biased region" description="Polar residues" evidence="6">
    <location>
        <begin position="280"/>
        <end position="310"/>
    </location>
</feature>
<sequence>MWRKDSSSVLDELAALRTTIFALIVAAMIRMSCVGKSDFIAMTVDNDVVLPSFTNVGEPTCVYSEDTTSSVDVSIIYSSIPPDINTESMSRATKSSVGGEMLRISKRPDGKLSIFACESDNTTSPSVYKRGHHSVCVVCHRNIADREMFLNFPDDLDRRRLWGNILGFKYSDMLRLRDGSVVLSTGHICTDHFAEECFRHIVFNFNKAAIEALGMPSVLSPGARLTPSRKWRIYEVSRANCRSSLLDPVMKWSSWTDRNVYLAYHGCEPPPRTPRKQPNDDVSTGSESPNRFNKSPEVLQNSPSSSNVDTSIKRTTRAERASFRAGKKMCEAKVTPRGGSNKTVVSDKITQSLPTQKRAAFTTSNRNARRSLLFPSSPVKNNVSGAVKTSKALSRPVLQLRKPVSPHGLLQSNTTTLLSNEHREKKTEKEISNDEKSRTVAKVILKATSAPSHTLVDALNLSSEGDGGCLPEDPAITTEGRRRASEFDDDELKAPAEANARTIVRKLAQQHGPLFLNNDVSDLSAAIFPEFLQFRQSKTQRQLESLEARLRIFGDCYGVEIPKGYSAIETRSGVRLVGKLFDEAFYAIVILDGNGKKLGEISSFKVLPEAL</sequence>
<reference evidence="9" key="1">
    <citation type="submission" date="2012-09" db="EMBL/GenBank/DDBJ databases">
        <authorList>
            <person name="Martin A.A."/>
        </authorList>
    </citation>
    <scope>NUCLEOTIDE SEQUENCE</scope>
</reference>
<dbReference type="InterPro" id="IPR006612">
    <property type="entry name" value="THAP_Znf"/>
</dbReference>
<dbReference type="PROSITE" id="PS50950">
    <property type="entry name" value="ZF_THAP"/>
    <property type="match status" value="1"/>
</dbReference>
<keyword evidence="7" id="KW-0472">Membrane</keyword>
<evidence type="ECO:0000256" key="1">
    <source>
        <dbReference type="ARBA" id="ARBA00022723"/>
    </source>
</evidence>
<dbReference type="WBParaSite" id="ACAC_0000858101-mRNA-1">
    <property type="protein sequence ID" value="ACAC_0000858101-mRNA-1"/>
    <property type="gene ID" value="ACAC_0000858101"/>
</dbReference>
<evidence type="ECO:0000313" key="9">
    <source>
        <dbReference type="Proteomes" id="UP000035642"/>
    </source>
</evidence>
<keyword evidence="7" id="KW-0812">Transmembrane</keyword>
<feature type="region of interest" description="Disordered" evidence="6">
    <location>
        <begin position="467"/>
        <end position="490"/>
    </location>
</feature>
<feature type="transmembrane region" description="Helical" evidence="7">
    <location>
        <begin position="12"/>
        <end position="31"/>
    </location>
</feature>
<name>A0A158P9S0_ANGCA</name>